<gene>
    <name evidence="1" type="ORF">DSM106972_061840</name>
</gene>
<dbReference type="RefSeq" id="WP_127084391.1">
    <property type="nucleotide sequence ID" value="NZ_RSCL01000017.1"/>
</dbReference>
<accession>A0A3S1AJI0</accession>
<protein>
    <recommendedName>
        <fullName evidence="3">Rpn family recombination-promoting nuclease/putative transposase</fullName>
    </recommendedName>
</protein>
<organism evidence="1 2">
    <name type="scientific">Dulcicalothrix desertica PCC 7102</name>
    <dbReference type="NCBI Taxonomy" id="232991"/>
    <lineage>
        <taxon>Bacteria</taxon>
        <taxon>Bacillati</taxon>
        <taxon>Cyanobacteriota</taxon>
        <taxon>Cyanophyceae</taxon>
        <taxon>Nostocales</taxon>
        <taxon>Calotrichaceae</taxon>
        <taxon>Dulcicalothrix</taxon>
    </lineage>
</organism>
<evidence type="ECO:0000313" key="1">
    <source>
        <dbReference type="EMBL" id="RUT02109.1"/>
    </source>
</evidence>
<dbReference type="AlphaFoldDB" id="A0A3S1AJI0"/>
<name>A0A3S1AJI0_9CYAN</name>
<reference evidence="1" key="2">
    <citation type="journal article" date="2019" name="Genome Biol. Evol.">
        <title>Day and night: Metabolic profiles and evolutionary relationships of six axenic non-marine cyanobacteria.</title>
        <authorList>
            <person name="Will S.E."/>
            <person name="Henke P."/>
            <person name="Boedeker C."/>
            <person name="Huang S."/>
            <person name="Brinkmann H."/>
            <person name="Rohde M."/>
            <person name="Jarek M."/>
            <person name="Friedl T."/>
            <person name="Seufert S."/>
            <person name="Schumacher M."/>
            <person name="Overmann J."/>
            <person name="Neumann-Schaal M."/>
            <person name="Petersen J."/>
        </authorList>
    </citation>
    <scope>NUCLEOTIDE SEQUENCE [LARGE SCALE GENOMIC DNA]</scope>
    <source>
        <strain evidence="1">PCC 7102</strain>
    </source>
</reference>
<keyword evidence="2" id="KW-1185">Reference proteome</keyword>
<dbReference type="Proteomes" id="UP000271624">
    <property type="component" value="Unassembled WGS sequence"/>
</dbReference>
<dbReference type="EMBL" id="RSCL01000017">
    <property type="protein sequence ID" value="RUT02109.1"/>
    <property type="molecule type" value="Genomic_DNA"/>
</dbReference>
<comment type="caution">
    <text evidence="1">The sequence shown here is derived from an EMBL/GenBank/DDBJ whole genome shotgun (WGS) entry which is preliminary data.</text>
</comment>
<dbReference type="PANTHER" id="PTHR35586:SF2">
    <property type="entry name" value="SLL1542 PROTEIN"/>
    <property type="match status" value="1"/>
</dbReference>
<proteinExistence type="predicted"/>
<reference evidence="1" key="1">
    <citation type="submission" date="2018-12" db="EMBL/GenBank/DDBJ databases">
        <authorList>
            <person name="Will S."/>
            <person name="Neumann-Schaal M."/>
            <person name="Henke P."/>
        </authorList>
    </citation>
    <scope>NUCLEOTIDE SEQUENCE</scope>
    <source>
        <strain evidence="1">PCC 7102</strain>
    </source>
</reference>
<dbReference type="InterPro" id="IPR010106">
    <property type="entry name" value="RpnA"/>
</dbReference>
<dbReference type="PANTHER" id="PTHR35586">
    <property type="entry name" value="SLL1691 PROTEIN"/>
    <property type="match status" value="1"/>
</dbReference>
<sequence>MQTDSIFYRLFKEFPNVFFELIGDASTTASEYNFKSIEVKQTAFRIDGVFIPKRGKDKPIYFVEVQFQQDKQIYSRLISEVNLYLRQNKTKNNWYGVVIYPRKSLDVADTKHYSEFFDSGRITRIYLEDLGDAASLPIGIATIKLIIENQKIAKQQAKELIARTKQQGLPKPQQQQLLDLIGTILVYKLPKIKKEELKAMFKKSDLRKTTFYQEVKEEIQEEVEQKAKEKTKLESIPRLLALGLTPEQVAQGLDISVEVVRQVVQKNNSGS</sequence>
<dbReference type="OrthoDB" id="468313at2"/>
<dbReference type="InterPro" id="IPR022573">
    <property type="entry name" value="DUF2887"/>
</dbReference>
<evidence type="ECO:0000313" key="2">
    <source>
        <dbReference type="Proteomes" id="UP000271624"/>
    </source>
</evidence>
<evidence type="ECO:0008006" key="3">
    <source>
        <dbReference type="Google" id="ProtNLM"/>
    </source>
</evidence>
<dbReference type="Pfam" id="PF11103">
    <property type="entry name" value="DUF2887"/>
    <property type="match status" value="1"/>
</dbReference>
<dbReference type="NCBIfam" id="TIGR01784">
    <property type="entry name" value="T_den_put_tspse"/>
    <property type="match status" value="1"/>
</dbReference>